<keyword evidence="5" id="KW-1185">Reference proteome</keyword>
<evidence type="ECO:0000256" key="1">
    <source>
        <dbReference type="ARBA" id="ARBA00010839"/>
    </source>
</evidence>
<reference evidence="4" key="1">
    <citation type="submission" date="2022-07" db="EMBL/GenBank/DDBJ databases">
        <title>Genome sequencing of Photobacterium atrarenae GJH2-4.</title>
        <authorList>
            <person name="Park S.-J."/>
        </authorList>
    </citation>
    <scope>NUCLEOTIDE SEQUENCE</scope>
    <source>
        <strain evidence="4">GJH2-4</strain>
    </source>
</reference>
<dbReference type="Pfam" id="PF02810">
    <property type="entry name" value="SEC-C"/>
    <property type="match status" value="1"/>
</dbReference>
<feature type="domain" description="YchJ-like middle NTF2-like" evidence="3">
    <location>
        <begin position="33"/>
        <end position="132"/>
    </location>
</feature>
<dbReference type="Proteomes" id="UP001057998">
    <property type="component" value="Chromosome 1"/>
</dbReference>
<accession>A0ABY5GH97</accession>
<dbReference type="NCBIfam" id="NF002592">
    <property type="entry name" value="PRK02250.1"/>
    <property type="match status" value="1"/>
</dbReference>
<dbReference type="SUPFAM" id="SSF54427">
    <property type="entry name" value="NTF2-like"/>
    <property type="match status" value="1"/>
</dbReference>
<evidence type="ECO:0000259" key="3">
    <source>
        <dbReference type="Pfam" id="PF17775"/>
    </source>
</evidence>
<evidence type="ECO:0000256" key="2">
    <source>
        <dbReference type="HAMAP-Rule" id="MF_00612"/>
    </source>
</evidence>
<protein>
    <recommendedName>
        <fullName evidence="2">UPF0225 protein NNL38_04705</fullName>
    </recommendedName>
</protein>
<name>A0ABY5GH97_9GAMM</name>
<dbReference type="PANTHER" id="PTHR33747">
    <property type="entry name" value="UPF0225 PROTEIN SCO1677"/>
    <property type="match status" value="1"/>
</dbReference>
<dbReference type="Pfam" id="PF17775">
    <property type="entry name" value="YchJ_M-like"/>
    <property type="match status" value="1"/>
</dbReference>
<organism evidence="4 5">
    <name type="scientific">Photobacterium atrarenae</name>
    <dbReference type="NCBI Taxonomy" id="865757"/>
    <lineage>
        <taxon>Bacteria</taxon>
        <taxon>Pseudomonadati</taxon>
        <taxon>Pseudomonadota</taxon>
        <taxon>Gammaproteobacteria</taxon>
        <taxon>Vibrionales</taxon>
        <taxon>Vibrionaceae</taxon>
        <taxon>Photobacterium</taxon>
    </lineage>
</organism>
<gene>
    <name evidence="4" type="ORF">NNL38_04705</name>
</gene>
<sequence>MTTTTQLCPCGSKQLLSACCQPIHRDPCRAQHPEQLMRARYSAHVLGLVDFVVATYHPSCEAEQHRDAIAESVHSQWLELAVISSEIADNSEGFVEFKATYRDGDETFCLHEKSRFVREPVGEHQQWYYIDGEYPHTDETLSSADTAPAAPAVSHKVGRNDPCPCGSGKKFKKCCG</sequence>
<dbReference type="EMBL" id="CP101508">
    <property type="protein sequence ID" value="UTV28551.1"/>
    <property type="molecule type" value="Genomic_DNA"/>
</dbReference>
<dbReference type="RefSeq" id="WP_255389869.1">
    <property type="nucleotide sequence ID" value="NZ_CP101508.1"/>
</dbReference>
<dbReference type="SUPFAM" id="SSF103642">
    <property type="entry name" value="Sec-C motif"/>
    <property type="match status" value="1"/>
</dbReference>
<dbReference type="InterPro" id="IPR023006">
    <property type="entry name" value="YchJ-like"/>
</dbReference>
<dbReference type="Gene3D" id="3.10.450.50">
    <property type="match status" value="1"/>
</dbReference>
<evidence type="ECO:0000313" key="4">
    <source>
        <dbReference type="EMBL" id="UTV28551.1"/>
    </source>
</evidence>
<dbReference type="InterPro" id="IPR048469">
    <property type="entry name" value="YchJ-like_M"/>
</dbReference>
<dbReference type="PANTHER" id="PTHR33747:SF1">
    <property type="entry name" value="ADENYLATE CYCLASE-ASSOCIATED CAP C-TERMINAL DOMAIN-CONTAINING PROTEIN"/>
    <property type="match status" value="1"/>
</dbReference>
<dbReference type="HAMAP" id="MF_00612">
    <property type="entry name" value="UPF0225"/>
    <property type="match status" value="1"/>
</dbReference>
<evidence type="ECO:0000313" key="5">
    <source>
        <dbReference type="Proteomes" id="UP001057998"/>
    </source>
</evidence>
<dbReference type="InterPro" id="IPR032710">
    <property type="entry name" value="NTF2-like_dom_sf"/>
</dbReference>
<proteinExistence type="inferred from homology"/>
<comment type="similarity">
    <text evidence="1 2">Belongs to the UPF0225 family.</text>
</comment>
<dbReference type="InterPro" id="IPR004027">
    <property type="entry name" value="SEC_C_motif"/>
</dbReference>
<dbReference type="NCBIfam" id="NF002449">
    <property type="entry name" value="PRK01617.1"/>
    <property type="match status" value="1"/>
</dbReference>